<evidence type="ECO:0000259" key="10">
    <source>
        <dbReference type="SMART" id="SM00085"/>
    </source>
</evidence>
<dbReference type="InterPro" id="IPR001211">
    <property type="entry name" value="PLA2"/>
</dbReference>
<evidence type="ECO:0000256" key="9">
    <source>
        <dbReference type="SAM" id="MobiDB-lite"/>
    </source>
</evidence>
<protein>
    <recommendedName>
        <fullName evidence="8">Phospholipase A2</fullName>
        <ecNumber evidence="8">3.1.1.4</ecNumber>
    </recommendedName>
</protein>
<dbReference type="SMR" id="G1SUZ8"/>
<dbReference type="PRINTS" id="PR00389">
    <property type="entry name" value="PHPHLIPASEA2"/>
</dbReference>
<evidence type="ECO:0000313" key="12">
    <source>
        <dbReference type="Proteomes" id="UP000001811"/>
    </source>
</evidence>
<name>G1SUZ8_RABIT</name>
<feature type="domain" description="Phospholipase A2-like central" evidence="10">
    <location>
        <begin position="84"/>
        <end position="180"/>
    </location>
</feature>
<comment type="similarity">
    <text evidence="2 7">Belongs to the phospholipase A2 family.</text>
</comment>
<feature type="disulfide bond" evidence="6">
    <location>
        <begin position="111"/>
        <end position="127"/>
    </location>
</feature>
<dbReference type="PANTHER" id="PTHR11716">
    <property type="entry name" value="PHOSPHOLIPASE A2 FAMILY MEMBER"/>
    <property type="match status" value="1"/>
</dbReference>
<dbReference type="GO" id="GO:0016042">
    <property type="term" value="P:lipid catabolic process"/>
    <property type="evidence" value="ECO:0007669"/>
    <property type="project" value="InterPro"/>
</dbReference>
<keyword evidence="12" id="KW-1185">Reference proteome</keyword>
<dbReference type="EMBL" id="AAGW02059954">
    <property type="status" value="NOT_ANNOTATED_CDS"/>
    <property type="molecule type" value="Genomic_DNA"/>
</dbReference>
<dbReference type="eggNOG" id="KOG4087">
    <property type="taxonomic scope" value="Eukaryota"/>
</dbReference>
<dbReference type="GO" id="GO:0005576">
    <property type="term" value="C:extracellular region"/>
    <property type="evidence" value="ECO:0007669"/>
    <property type="project" value="UniProtKB-SubCell"/>
</dbReference>
<dbReference type="SUPFAM" id="SSF48619">
    <property type="entry name" value="Phospholipase A2, PLA2"/>
    <property type="match status" value="1"/>
</dbReference>
<reference evidence="11 12" key="1">
    <citation type="journal article" date="2011" name="Nature">
        <title>A high-resolution map of human evolutionary constraint using 29 mammals.</title>
        <authorList>
            <person name="Lindblad-Toh K."/>
            <person name="Garber M."/>
            <person name="Zuk O."/>
            <person name="Lin M.F."/>
            <person name="Parker B.J."/>
            <person name="Washietl S."/>
            <person name="Kheradpour P."/>
            <person name="Ernst J."/>
            <person name="Jordan G."/>
            <person name="Mauceli E."/>
            <person name="Ward L.D."/>
            <person name="Lowe C.B."/>
            <person name="Holloway A.K."/>
            <person name="Clamp M."/>
            <person name="Gnerre S."/>
            <person name="Alfoldi J."/>
            <person name="Beal K."/>
            <person name="Chang J."/>
            <person name="Clawson H."/>
            <person name="Cuff J."/>
            <person name="Di Palma F."/>
            <person name="Fitzgerald S."/>
            <person name="Flicek P."/>
            <person name="Guttman M."/>
            <person name="Hubisz M.J."/>
            <person name="Jaffe D.B."/>
            <person name="Jungreis I."/>
            <person name="Kent W.J."/>
            <person name="Kostka D."/>
            <person name="Lara M."/>
            <person name="Martins A.L."/>
            <person name="Massingham T."/>
            <person name="Moltke I."/>
            <person name="Raney B.J."/>
            <person name="Rasmussen M.D."/>
            <person name="Robinson J."/>
            <person name="Stark A."/>
            <person name="Vilella A.J."/>
            <person name="Wen J."/>
            <person name="Xie X."/>
            <person name="Zody M.C."/>
            <person name="Baldwin J."/>
            <person name="Bloom T."/>
            <person name="Chin C.W."/>
            <person name="Heiman D."/>
            <person name="Nicol R."/>
            <person name="Nusbaum C."/>
            <person name="Young S."/>
            <person name="Wilkinson J."/>
            <person name="Worley K.C."/>
            <person name="Kovar C.L."/>
            <person name="Muzny D.M."/>
            <person name="Gibbs R.A."/>
            <person name="Cree A."/>
            <person name="Dihn H.H."/>
            <person name="Fowler G."/>
            <person name="Jhangiani S."/>
            <person name="Joshi V."/>
            <person name="Lee S."/>
            <person name="Lewis L.R."/>
            <person name="Nazareth L.V."/>
            <person name="Okwuonu G."/>
            <person name="Santibanez J."/>
            <person name="Warren W.C."/>
            <person name="Mardis E.R."/>
            <person name="Weinstock G.M."/>
            <person name="Wilson R.K."/>
            <person name="Delehaunty K."/>
            <person name="Dooling D."/>
            <person name="Fronik C."/>
            <person name="Fulton L."/>
            <person name="Fulton B."/>
            <person name="Graves T."/>
            <person name="Minx P."/>
            <person name="Sodergren E."/>
            <person name="Birney E."/>
            <person name="Margulies E.H."/>
            <person name="Herrero J."/>
            <person name="Green E.D."/>
            <person name="Haussler D."/>
            <person name="Siepel A."/>
            <person name="Goldman N."/>
            <person name="Pollard K.S."/>
            <person name="Pedersen J.S."/>
            <person name="Lander E.S."/>
            <person name="Kellis M."/>
        </authorList>
    </citation>
    <scope>NUCLEOTIDE SEQUENCE [LARGE SCALE GENOMIC DNA]</scope>
    <source>
        <strain evidence="11 12">Thorbecke inbred</strain>
    </source>
</reference>
<reference evidence="11" key="3">
    <citation type="submission" date="2025-09" db="UniProtKB">
        <authorList>
            <consortium name="Ensembl"/>
        </authorList>
    </citation>
    <scope>IDENTIFICATION</scope>
    <source>
        <strain evidence="11">Thorbecke</strain>
    </source>
</reference>
<feature type="region of interest" description="Disordered" evidence="9">
    <location>
        <begin position="1"/>
        <end position="35"/>
    </location>
</feature>
<feature type="compositionally biased region" description="Basic residues" evidence="9">
    <location>
        <begin position="22"/>
        <end position="32"/>
    </location>
</feature>
<comment type="subcellular location">
    <subcellularLocation>
        <location evidence="1 8">Secreted</location>
    </subcellularLocation>
</comment>
<evidence type="ECO:0000256" key="7">
    <source>
        <dbReference type="RuleBase" id="RU003654"/>
    </source>
</evidence>
<feature type="binding site" evidence="5">
    <location>
        <position position="131"/>
    </location>
    <ligand>
        <name>Ca(2+)</name>
        <dbReference type="ChEBI" id="CHEBI:29108"/>
    </ligand>
</feature>
<dbReference type="Pfam" id="PF00068">
    <property type="entry name" value="Phospholip_A2_1"/>
    <property type="match status" value="1"/>
</dbReference>
<comment type="catalytic activity">
    <reaction evidence="8">
        <text>a 1,2-diacyl-sn-glycero-3-phosphocholine + H2O = a 1-acyl-sn-glycero-3-phosphocholine + a fatty acid + H(+)</text>
        <dbReference type="Rhea" id="RHEA:15801"/>
        <dbReference type="ChEBI" id="CHEBI:15377"/>
        <dbReference type="ChEBI" id="CHEBI:15378"/>
        <dbReference type="ChEBI" id="CHEBI:28868"/>
        <dbReference type="ChEBI" id="CHEBI:57643"/>
        <dbReference type="ChEBI" id="CHEBI:58168"/>
        <dbReference type="EC" id="3.1.1.4"/>
    </reaction>
</comment>
<dbReference type="SMART" id="SM00085">
    <property type="entry name" value="PA2c"/>
    <property type="match status" value="1"/>
</dbReference>
<organism evidence="11 12">
    <name type="scientific">Oryctolagus cuniculus</name>
    <name type="common">Rabbit</name>
    <dbReference type="NCBI Taxonomy" id="9986"/>
    <lineage>
        <taxon>Eukaryota</taxon>
        <taxon>Metazoa</taxon>
        <taxon>Chordata</taxon>
        <taxon>Craniata</taxon>
        <taxon>Vertebrata</taxon>
        <taxon>Euteleostomi</taxon>
        <taxon>Mammalia</taxon>
        <taxon>Eutheria</taxon>
        <taxon>Euarchontoglires</taxon>
        <taxon>Glires</taxon>
        <taxon>Lagomorpha</taxon>
        <taxon>Leporidae</taxon>
        <taxon>Oryctolagus</taxon>
    </lineage>
</organism>
<feature type="binding site" evidence="5">
    <location>
        <position position="114"/>
    </location>
    <ligand>
        <name>Ca(2+)</name>
        <dbReference type="ChEBI" id="CHEBI:29108"/>
    </ligand>
</feature>
<proteinExistence type="inferred from homology"/>
<dbReference type="GeneTree" id="ENSGT00940000162222"/>
<gene>
    <name evidence="11" type="primary">PLA2G5</name>
</gene>
<keyword evidence="5" id="KW-0479">Metal-binding</keyword>
<accession>G1SUZ8</accession>
<dbReference type="GO" id="GO:0005543">
    <property type="term" value="F:phospholipid binding"/>
    <property type="evidence" value="ECO:0007669"/>
    <property type="project" value="TreeGrafter"/>
</dbReference>
<feature type="compositionally biased region" description="Low complexity" evidence="9">
    <location>
        <begin position="1"/>
        <end position="10"/>
    </location>
</feature>
<keyword evidence="4 6" id="KW-1015">Disulfide bond</keyword>
<dbReference type="STRING" id="9986.ENSOCUP00000007218"/>
<dbReference type="InterPro" id="IPR033113">
    <property type="entry name" value="PLA2_histidine"/>
</dbReference>
<dbReference type="GO" id="GO:0050482">
    <property type="term" value="P:arachidonate secretion"/>
    <property type="evidence" value="ECO:0007669"/>
    <property type="project" value="InterPro"/>
</dbReference>
<evidence type="ECO:0000313" key="11">
    <source>
        <dbReference type="Ensembl" id="ENSOCUP00000007218.3"/>
    </source>
</evidence>
<comment type="cofactor">
    <cofactor evidence="5">
        <name>Ca(2+)</name>
        <dbReference type="ChEBI" id="CHEBI:29108"/>
    </cofactor>
    <text evidence="5">Binds 1 Ca(2+) ion per subunit.</text>
</comment>
<dbReference type="GO" id="GO:0005509">
    <property type="term" value="F:calcium ion binding"/>
    <property type="evidence" value="ECO:0007669"/>
    <property type="project" value="InterPro"/>
</dbReference>
<evidence type="ECO:0000256" key="5">
    <source>
        <dbReference type="PIRSR" id="PIRSR601211-2"/>
    </source>
</evidence>
<evidence type="ECO:0000256" key="6">
    <source>
        <dbReference type="PIRSR" id="PIRSR601211-3"/>
    </source>
</evidence>
<keyword evidence="8" id="KW-0378">Hydrolase</keyword>
<reference evidence="11" key="2">
    <citation type="submission" date="2025-08" db="UniProtKB">
        <authorList>
            <consortium name="Ensembl"/>
        </authorList>
    </citation>
    <scope>IDENTIFICATION</scope>
    <source>
        <strain evidence="11">Thorbecke</strain>
    </source>
</reference>
<sequence>MDSSNPGHSPGLPPPPLDFFKSQHRGSSRPRPQRWAGSAWWEPGWGAGGQSCHGCVFFSRTPEMKGLLTLAWFLACGVPAVPGSLLDLKSMIEKVTGKNALTNYGFYGCYCGWGGRGTPMDGTDWCCWVHDKCYGRLEERACNIRTQSYKYRFARGLVTCGKPLPSRPAHWQSGIPAALGNSQPMCGGAEPGMRASTPAARGGAASATRHCHGATFAGFSHLLLPSTSWSQFHSPLPLPLLYIKGP</sequence>
<evidence type="ECO:0000256" key="1">
    <source>
        <dbReference type="ARBA" id="ARBA00004613"/>
    </source>
</evidence>
<dbReference type="PANTHER" id="PTHR11716:SF10">
    <property type="entry name" value="PHOSPHOLIPASE A2 GROUP V"/>
    <property type="match status" value="1"/>
</dbReference>
<keyword evidence="5 8" id="KW-0106">Calcium</keyword>
<dbReference type="GO" id="GO:0006644">
    <property type="term" value="P:phospholipid metabolic process"/>
    <property type="evidence" value="ECO:0007669"/>
    <property type="project" value="InterPro"/>
</dbReference>
<dbReference type="EC" id="3.1.1.4" evidence="8"/>
<dbReference type="Proteomes" id="UP000001811">
    <property type="component" value="Chromosome 13"/>
</dbReference>
<dbReference type="InterPro" id="IPR036444">
    <property type="entry name" value="PLipase_A2_dom_sf"/>
</dbReference>
<dbReference type="InParanoid" id="G1SUZ8"/>
<feature type="binding site" evidence="5">
    <location>
        <position position="110"/>
    </location>
    <ligand>
        <name>Ca(2+)</name>
        <dbReference type="ChEBI" id="CHEBI:29108"/>
    </ligand>
</feature>
<dbReference type="CDD" id="cd00125">
    <property type="entry name" value="PLA2c"/>
    <property type="match status" value="1"/>
</dbReference>
<evidence type="ECO:0000256" key="4">
    <source>
        <dbReference type="ARBA" id="ARBA00023157"/>
    </source>
</evidence>
<dbReference type="AlphaFoldDB" id="G1SUZ8"/>
<dbReference type="PROSITE" id="PS00118">
    <property type="entry name" value="PA2_HIS"/>
    <property type="match status" value="1"/>
</dbReference>
<keyword evidence="8" id="KW-0443">Lipid metabolism</keyword>
<dbReference type="GO" id="GO:0047498">
    <property type="term" value="F:calcium-dependent phospholipase A2 activity"/>
    <property type="evidence" value="ECO:0007669"/>
    <property type="project" value="TreeGrafter"/>
</dbReference>
<dbReference type="HOGENOM" id="CLU_090683_3_0_1"/>
<dbReference type="Bgee" id="ENSOCUG00000008356">
    <property type="expression patterns" value="Expressed in left lung and 5 other cell types or tissues"/>
</dbReference>
<evidence type="ECO:0000256" key="2">
    <source>
        <dbReference type="ARBA" id="ARBA00007056"/>
    </source>
</evidence>
<dbReference type="Gene3D" id="1.20.90.10">
    <property type="entry name" value="Phospholipase A2 domain"/>
    <property type="match status" value="1"/>
</dbReference>
<feature type="binding site" evidence="5">
    <location>
        <position position="112"/>
    </location>
    <ligand>
        <name>Ca(2+)</name>
        <dbReference type="ChEBI" id="CHEBI:29108"/>
    </ligand>
</feature>
<evidence type="ECO:0000256" key="8">
    <source>
        <dbReference type="RuleBase" id="RU361236"/>
    </source>
</evidence>
<dbReference type="InterPro" id="IPR016090">
    <property type="entry name" value="PLA2-like_dom"/>
</dbReference>
<keyword evidence="3 8" id="KW-0964">Secreted</keyword>
<dbReference type="GO" id="GO:0042130">
    <property type="term" value="P:negative regulation of T cell proliferation"/>
    <property type="evidence" value="ECO:0007669"/>
    <property type="project" value="TreeGrafter"/>
</dbReference>
<evidence type="ECO:0000256" key="3">
    <source>
        <dbReference type="ARBA" id="ARBA00022525"/>
    </source>
</evidence>
<dbReference type="Ensembl" id="ENSOCUT00000008354.3">
    <property type="protein sequence ID" value="ENSOCUP00000007218.3"/>
    <property type="gene ID" value="ENSOCUG00000008356.3"/>
</dbReference>